<dbReference type="InterPro" id="IPR025906">
    <property type="entry name" value="YjfB_motility"/>
</dbReference>
<sequence>MDALGSVTDSVARGLSTEKLDDVRGQAQLRLLRKSMDQDEQNIQQVIQSLPEPAKPVKPAVGQPGANVDTYA</sequence>
<dbReference type="Pfam" id="PF14070">
    <property type="entry name" value="YjfB_motility"/>
    <property type="match status" value="1"/>
</dbReference>
<comment type="caution">
    <text evidence="2">The sequence shown here is derived from an EMBL/GenBank/DDBJ whole genome shotgun (WGS) entry which is preliminary data.</text>
</comment>
<evidence type="ECO:0000313" key="2">
    <source>
        <dbReference type="EMBL" id="MEN3070472.1"/>
    </source>
</evidence>
<name>A0ABU9Z3C2_9RHOO</name>
<keyword evidence="3" id="KW-1185">Reference proteome</keyword>
<dbReference type="EMBL" id="JBDIVE010000014">
    <property type="protein sequence ID" value="MEN3070472.1"/>
    <property type="molecule type" value="Genomic_DNA"/>
</dbReference>
<feature type="region of interest" description="Disordered" evidence="1">
    <location>
        <begin position="50"/>
        <end position="72"/>
    </location>
</feature>
<reference evidence="2 3" key="1">
    <citation type="journal article" date="2018" name="Int. J. Syst. Evol. Microbiol.">
        <title>Uliginosibacterium sediminicola sp. nov., isolated from freshwater sediment.</title>
        <authorList>
            <person name="Hwang W.M."/>
            <person name="Kim S.M."/>
            <person name="Kang K."/>
            <person name="Ahn T.Y."/>
        </authorList>
    </citation>
    <scope>NUCLEOTIDE SEQUENCE [LARGE SCALE GENOMIC DNA]</scope>
    <source>
        <strain evidence="2 3">M1-21</strain>
    </source>
</reference>
<evidence type="ECO:0000313" key="3">
    <source>
        <dbReference type="Proteomes" id="UP001410394"/>
    </source>
</evidence>
<dbReference type="RefSeq" id="WP_345921250.1">
    <property type="nucleotide sequence ID" value="NZ_JBDIVE010000014.1"/>
</dbReference>
<gene>
    <name evidence="2" type="ORF">ABDB84_18455</name>
</gene>
<dbReference type="Proteomes" id="UP001410394">
    <property type="component" value="Unassembled WGS sequence"/>
</dbReference>
<evidence type="ECO:0000256" key="1">
    <source>
        <dbReference type="SAM" id="MobiDB-lite"/>
    </source>
</evidence>
<protein>
    <submittedName>
        <fullName evidence="2">Motility protein</fullName>
    </submittedName>
</protein>
<proteinExistence type="predicted"/>
<accession>A0ABU9Z3C2</accession>
<organism evidence="2 3">
    <name type="scientific">Uliginosibacterium sediminicola</name>
    <dbReference type="NCBI Taxonomy" id="2024550"/>
    <lineage>
        <taxon>Bacteria</taxon>
        <taxon>Pseudomonadati</taxon>
        <taxon>Pseudomonadota</taxon>
        <taxon>Betaproteobacteria</taxon>
        <taxon>Rhodocyclales</taxon>
        <taxon>Zoogloeaceae</taxon>
        <taxon>Uliginosibacterium</taxon>
    </lineage>
</organism>